<dbReference type="OMA" id="ECYFIVQ"/>
<accession>A0A5N6FSN7</accession>
<dbReference type="Proteomes" id="UP000541154">
    <property type="component" value="Unassembled WGS sequence"/>
</dbReference>
<evidence type="ECO:0000313" key="1">
    <source>
        <dbReference type="EMBL" id="KAF5860973.1"/>
    </source>
</evidence>
<dbReference type="AlphaFoldDB" id="A0A5N6FSN7"/>
<name>A0A5N6FSN7_PETAA</name>
<organism evidence="1 2">
    <name type="scientific">Petromyces alliaceus</name>
    <name type="common">Aspergillus alliaceus</name>
    <dbReference type="NCBI Taxonomy" id="209559"/>
    <lineage>
        <taxon>Eukaryota</taxon>
        <taxon>Fungi</taxon>
        <taxon>Dikarya</taxon>
        <taxon>Ascomycota</taxon>
        <taxon>Pezizomycotina</taxon>
        <taxon>Eurotiomycetes</taxon>
        <taxon>Eurotiomycetidae</taxon>
        <taxon>Eurotiales</taxon>
        <taxon>Aspergillaceae</taxon>
        <taxon>Aspergillus</taxon>
        <taxon>Aspergillus subgen. Circumdati</taxon>
    </lineage>
</organism>
<proteinExistence type="predicted"/>
<gene>
    <name evidence="1" type="ORF">ETB97_000883</name>
</gene>
<protein>
    <submittedName>
        <fullName evidence="1">Uncharacterized protein</fullName>
    </submittedName>
</protein>
<sequence>MPPQSSPPPSSYLDITNQTFTPQFHYQDTCPSPTLMLETLTRILNDHHKGTPQSFPSFYLYTLHQPNRLVPWSPHEAHQPLAVIDLTGGSLRGGHYGSASVYLMHPTLPKRTVLTSFCYLFVKEIIRRGEDRVQTGALGKLRTRTTGLDEGLDAAVTEVREYWLRADLVGDRYLVTGVRREDRPHAVGCLTLKYQGACFWAPMPRG</sequence>
<comment type="caution">
    <text evidence="1">The sequence shown here is derived from an EMBL/GenBank/DDBJ whole genome shotgun (WGS) entry which is preliminary data.</text>
</comment>
<evidence type="ECO:0000313" key="2">
    <source>
        <dbReference type="Proteomes" id="UP000541154"/>
    </source>
</evidence>
<dbReference type="EMBL" id="SPNV01000113">
    <property type="protein sequence ID" value="KAF5860973.1"/>
    <property type="molecule type" value="Genomic_DNA"/>
</dbReference>
<reference evidence="1 2" key="1">
    <citation type="submission" date="2019-04" db="EMBL/GenBank/DDBJ databases">
        <title>Aspergillus burnettii sp. nov., novel species from soil in southeast Queensland.</title>
        <authorList>
            <person name="Gilchrist C.L.M."/>
            <person name="Pitt J.I."/>
            <person name="Lange L."/>
            <person name="Lacey H.J."/>
            <person name="Vuong D."/>
            <person name="Midgley D.J."/>
            <person name="Greenfield P."/>
            <person name="Bradbury M."/>
            <person name="Lacey E."/>
            <person name="Busk P.K."/>
            <person name="Pilgaard B."/>
            <person name="Chooi Y.H."/>
            <person name="Piggott A.M."/>
        </authorList>
    </citation>
    <scope>NUCLEOTIDE SEQUENCE [LARGE SCALE GENOMIC DNA]</scope>
    <source>
        <strain evidence="1 2">FRR 5400</strain>
    </source>
</reference>
<accession>A0A8H6E750</accession>
<keyword evidence="2" id="KW-1185">Reference proteome</keyword>